<dbReference type="EMBL" id="BPLR01011422">
    <property type="protein sequence ID" value="GIY46472.1"/>
    <property type="molecule type" value="Genomic_DNA"/>
</dbReference>
<accession>A0AAV4TNC3</accession>
<organism evidence="1 2">
    <name type="scientific">Caerostris extrusa</name>
    <name type="common">Bark spider</name>
    <name type="synonym">Caerostris bankana</name>
    <dbReference type="NCBI Taxonomy" id="172846"/>
    <lineage>
        <taxon>Eukaryota</taxon>
        <taxon>Metazoa</taxon>
        <taxon>Ecdysozoa</taxon>
        <taxon>Arthropoda</taxon>
        <taxon>Chelicerata</taxon>
        <taxon>Arachnida</taxon>
        <taxon>Araneae</taxon>
        <taxon>Araneomorphae</taxon>
        <taxon>Entelegynae</taxon>
        <taxon>Araneoidea</taxon>
        <taxon>Araneidae</taxon>
        <taxon>Caerostris</taxon>
    </lineage>
</organism>
<evidence type="ECO:0000313" key="2">
    <source>
        <dbReference type="Proteomes" id="UP001054945"/>
    </source>
</evidence>
<gene>
    <name evidence="1" type="ORF">CEXT_562141</name>
</gene>
<comment type="caution">
    <text evidence="1">The sequence shown here is derived from an EMBL/GenBank/DDBJ whole genome shotgun (WGS) entry which is preliminary data.</text>
</comment>
<reference evidence="1 2" key="1">
    <citation type="submission" date="2021-06" db="EMBL/GenBank/DDBJ databases">
        <title>Caerostris extrusa draft genome.</title>
        <authorList>
            <person name="Kono N."/>
            <person name="Arakawa K."/>
        </authorList>
    </citation>
    <scope>NUCLEOTIDE SEQUENCE [LARGE SCALE GENOMIC DNA]</scope>
</reference>
<keyword evidence="2" id="KW-1185">Reference proteome</keyword>
<dbReference type="AlphaFoldDB" id="A0AAV4TNC3"/>
<sequence>MFIRDGTAAGKHECLNVSAHPRDRLITSFLCISPGSRVGPFFPAGLPARRTLHRFVANLSRSSSASVLFFQNRMCCKDG</sequence>
<evidence type="ECO:0000313" key="1">
    <source>
        <dbReference type="EMBL" id="GIY46472.1"/>
    </source>
</evidence>
<dbReference type="Proteomes" id="UP001054945">
    <property type="component" value="Unassembled WGS sequence"/>
</dbReference>
<protein>
    <submittedName>
        <fullName evidence="1">Uncharacterized protein</fullName>
    </submittedName>
</protein>
<name>A0AAV4TNC3_CAEEX</name>
<proteinExistence type="predicted"/>